<accession>A0A437R9I4</accession>
<protein>
    <recommendedName>
        <fullName evidence="4">Oligosaccharide repeat unit polymerase</fullName>
    </recommendedName>
</protein>
<proteinExistence type="predicted"/>
<feature type="transmembrane region" description="Helical" evidence="1">
    <location>
        <begin position="178"/>
        <end position="193"/>
    </location>
</feature>
<evidence type="ECO:0000313" key="2">
    <source>
        <dbReference type="EMBL" id="RVU43439.1"/>
    </source>
</evidence>
<name>A0A437R9I4_9BURK</name>
<feature type="transmembrane region" description="Helical" evidence="1">
    <location>
        <begin position="154"/>
        <end position="172"/>
    </location>
</feature>
<sequence>MYKYLVALVLTTPWIGVFLLEGGEYGATIGMYGYPNGATIAYGCYAVTVALVAWLARGRPGRARPALQTDARKIDARLQVFGTNLLFVNAAFLVVFLFGFGAIQVWAGAVGKGEFRTELGSFGAIPNLMAKFILPALLAYAAALFRRSSKSTRLRWLLGANFALLFVIGASWGFKTTALIVLLPAILLIYWRVTIFQMLRLVLLFVLAIVAFFYQYDVDVETYAEVHTFLLTRITVIQGDVSWLVWDKYINDEEFPAYAPTLLAAVGDKVLTLFGLSRGEFYEWMLFHYDLMITYIAGVPLDQIADGHSITATPFSEGLVAGGVGGVAFFALLGGLLVGRMYAFIERSLRQGHEARAAVGASYFCFYIFAWLNGGAVVQLIHISAWVALLATLFAFKAMQLLGRRTQARPIPPAAPAAA</sequence>
<keyword evidence="3" id="KW-1185">Reference proteome</keyword>
<dbReference type="Proteomes" id="UP000285575">
    <property type="component" value="Unassembled WGS sequence"/>
</dbReference>
<organism evidence="2 3">
    <name type="scientific">Rubrivivax rivuli</name>
    <dbReference type="NCBI Taxonomy" id="1862385"/>
    <lineage>
        <taxon>Bacteria</taxon>
        <taxon>Pseudomonadati</taxon>
        <taxon>Pseudomonadota</taxon>
        <taxon>Betaproteobacteria</taxon>
        <taxon>Burkholderiales</taxon>
        <taxon>Sphaerotilaceae</taxon>
        <taxon>Rubrivivax</taxon>
    </lineage>
</organism>
<feature type="transmembrane region" description="Helical" evidence="1">
    <location>
        <begin position="36"/>
        <end position="57"/>
    </location>
</feature>
<keyword evidence="1" id="KW-0812">Transmembrane</keyword>
<feature type="transmembrane region" description="Helical" evidence="1">
    <location>
        <begin position="355"/>
        <end position="372"/>
    </location>
</feature>
<gene>
    <name evidence="2" type="ORF">EOE66_21115</name>
</gene>
<feature type="transmembrane region" description="Helical" evidence="1">
    <location>
        <begin position="319"/>
        <end position="343"/>
    </location>
</feature>
<dbReference type="OrthoDB" id="9832532at2"/>
<feature type="transmembrane region" description="Helical" evidence="1">
    <location>
        <begin position="119"/>
        <end position="142"/>
    </location>
</feature>
<dbReference type="AlphaFoldDB" id="A0A437R9I4"/>
<evidence type="ECO:0008006" key="4">
    <source>
        <dbReference type="Google" id="ProtNLM"/>
    </source>
</evidence>
<evidence type="ECO:0000313" key="3">
    <source>
        <dbReference type="Proteomes" id="UP000285575"/>
    </source>
</evidence>
<dbReference type="RefSeq" id="WP_128230722.1">
    <property type="nucleotide sequence ID" value="NZ_SACR01000007.1"/>
</dbReference>
<keyword evidence="1" id="KW-0472">Membrane</keyword>
<feature type="transmembrane region" description="Helical" evidence="1">
    <location>
        <begin position="78"/>
        <end position="107"/>
    </location>
</feature>
<evidence type="ECO:0000256" key="1">
    <source>
        <dbReference type="SAM" id="Phobius"/>
    </source>
</evidence>
<feature type="transmembrane region" description="Helical" evidence="1">
    <location>
        <begin position="198"/>
        <end position="216"/>
    </location>
</feature>
<comment type="caution">
    <text evidence="2">The sequence shown here is derived from an EMBL/GenBank/DDBJ whole genome shotgun (WGS) entry which is preliminary data.</text>
</comment>
<keyword evidence="1" id="KW-1133">Transmembrane helix</keyword>
<dbReference type="EMBL" id="SACR01000007">
    <property type="protein sequence ID" value="RVU43439.1"/>
    <property type="molecule type" value="Genomic_DNA"/>
</dbReference>
<reference evidence="2 3" key="1">
    <citation type="submission" date="2019-01" db="EMBL/GenBank/DDBJ databases">
        <authorList>
            <person name="Chen W.-M."/>
        </authorList>
    </citation>
    <scope>NUCLEOTIDE SEQUENCE [LARGE SCALE GENOMIC DNA]</scope>
    <source>
        <strain evidence="2 3">KYPY4</strain>
    </source>
</reference>
<feature type="transmembrane region" description="Helical" evidence="1">
    <location>
        <begin position="378"/>
        <end position="396"/>
    </location>
</feature>